<keyword evidence="2" id="KW-0812">Transmembrane</keyword>
<evidence type="ECO:0000256" key="1">
    <source>
        <dbReference type="PROSITE-ProRule" id="PRU00339"/>
    </source>
</evidence>
<feature type="transmembrane region" description="Helical" evidence="2">
    <location>
        <begin position="9"/>
        <end position="32"/>
    </location>
</feature>
<evidence type="ECO:0000313" key="3">
    <source>
        <dbReference type="EMBL" id="ORC29880.1"/>
    </source>
</evidence>
<dbReference type="OrthoDB" id="355756at2"/>
<keyword evidence="1" id="KW-0802">TPR repeat</keyword>
<dbReference type="RefSeq" id="WP_083053064.1">
    <property type="nucleotide sequence ID" value="NZ_MWQY01000039.1"/>
</dbReference>
<dbReference type="Gene3D" id="1.25.40.10">
    <property type="entry name" value="Tetratricopeptide repeat domain"/>
    <property type="match status" value="1"/>
</dbReference>
<keyword evidence="4" id="KW-1185">Reference proteome</keyword>
<dbReference type="PANTHER" id="PTHR12558:SF13">
    <property type="entry name" value="CELL DIVISION CYCLE PROTEIN 27 HOMOLOG"/>
    <property type="match status" value="1"/>
</dbReference>
<dbReference type="InterPro" id="IPR019734">
    <property type="entry name" value="TPR_rpt"/>
</dbReference>
<dbReference type="Pfam" id="PF13432">
    <property type="entry name" value="TPR_16"/>
    <property type="match status" value="2"/>
</dbReference>
<proteinExistence type="predicted"/>
<dbReference type="PROSITE" id="PS50293">
    <property type="entry name" value="TPR_REGION"/>
    <property type="match status" value="1"/>
</dbReference>
<evidence type="ECO:0000313" key="4">
    <source>
        <dbReference type="Proteomes" id="UP000192343"/>
    </source>
</evidence>
<keyword evidence="2" id="KW-1133">Transmembrane helix</keyword>
<feature type="repeat" description="TPR" evidence="1">
    <location>
        <begin position="319"/>
        <end position="352"/>
    </location>
</feature>
<reference evidence="3 4" key="1">
    <citation type="submission" date="2017-03" db="EMBL/GenBank/DDBJ databases">
        <title>Draft Genome sequence of Marispirochaeta sp. strain JC444.</title>
        <authorList>
            <person name="Shivani Y."/>
            <person name="Subhash Y."/>
            <person name="Sasikala C."/>
            <person name="Ramana C."/>
        </authorList>
    </citation>
    <scope>NUCLEOTIDE SEQUENCE [LARGE SCALE GENOMIC DNA]</scope>
    <source>
        <strain evidence="3 4">JC444</strain>
    </source>
</reference>
<dbReference type="PROSITE" id="PS50005">
    <property type="entry name" value="TPR"/>
    <property type="match status" value="4"/>
</dbReference>
<dbReference type="InterPro" id="IPR011990">
    <property type="entry name" value="TPR-like_helical_dom_sf"/>
</dbReference>
<dbReference type="Pfam" id="PF13181">
    <property type="entry name" value="TPR_8"/>
    <property type="match status" value="1"/>
</dbReference>
<dbReference type="STRING" id="1963862.B4O97_18800"/>
<protein>
    <submittedName>
        <fullName evidence="3">Uncharacterized protein</fullName>
    </submittedName>
</protein>
<feature type="repeat" description="TPR" evidence="1">
    <location>
        <begin position="251"/>
        <end position="284"/>
    </location>
</feature>
<dbReference type="Proteomes" id="UP000192343">
    <property type="component" value="Unassembled WGS sequence"/>
</dbReference>
<feature type="repeat" description="TPR" evidence="1">
    <location>
        <begin position="285"/>
        <end position="318"/>
    </location>
</feature>
<accession>A0A1Y1RSW2</accession>
<keyword evidence="2" id="KW-0472">Membrane</keyword>
<dbReference type="SUPFAM" id="SSF48452">
    <property type="entry name" value="TPR-like"/>
    <property type="match status" value="2"/>
</dbReference>
<dbReference type="PANTHER" id="PTHR12558">
    <property type="entry name" value="CELL DIVISION CYCLE 16,23,27"/>
    <property type="match status" value="1"/>
</dbReference>
<name>A0A1Y1RSW2_9SPIO</name>
<feature type="repeat" description="TPR" evidence="1">
    <location>
        <begin position="180"/>
        <end position="213"/>
    </location>
</feature>
<organism evidence="3 4">
    <name type="scientific">Marispirochaeta aestuarii</name>
    <dbReference type="NCBI Taxonomy" id="1963862"/>
    <lineage>
        <taxon>Bacteria</taxon>
        <taxon>Pseudomonadati</taxon>
        <taxon>Spirochaetota</taxon>
        <taxon>Spirochaetia</taxon>
        <taxon>Spirochaetales</taxon>
        <taxon>Spirochaetaceae</taxon>
        <taxon>Marispirochaeta</taxon>
    </lineage>
</organism>
<dbReference type="SMART" id="SM00028">
    <property type="entry name" value="TPR"/>
    <property type="match status" value="7"/>
</dbReference>
<comment type="caution">
    <text evidence="3">The sequence shown here is derived from an EMBL/GenBank/DDBJ whole genome shotgun (WGS) entry which is preliminary data.</text>
</comment>
<sequence length="498" mass="56471">MKRTLQKNLIIVILSVLLILICVFCVGISMLITSRNEKSLSDLHDVLKKQGDVLDEQRDLISDQQKLLDDYTHALTSFEMPTGTYVLSTEERRLLLQGIREEFGTRLEGIEHKLDTVNAHEISHFEATRNDLHHLAEEGTGHYQQLHRQIELMNTDLNAHFDGLTSTITATESLPETLLASEYRQFGDTSRDEGEYADAVEYYRKSAGYQETNETLLRYAESLYLADPAVRKDAEIIQSLLTVLERDPVHSEALTLLGDVYLEQGNLNDAEMYYERLVRLEPENGAARKRLGEIYLKIKEYEKAVGHLSRAGELLPDDPVVPCELGDAYFELGDYEAAESAYSHALSVRYPYPPALIGRGNSRSALGLLDKAVEDISAYIRLRPRDFHALVELGDVYERMGMNAEALKSWEKARGVLSLNSEEDILRWGDVSRRQARLCLSHGDYRGTLFYVEKGLELTQDRELLALGMTAADKMGDEDSHRKYSRRMGALEEQGMAE</sequence>
<dbReference type="EMBL" id="MWQY01000039">
    <property type="protein sequence ID" value="ORC29880.1"/>
    <property type="molecule type" value="Genomic_DNA"/>
</dbReference>
<dbReference type="AlphaFoldDB" id="A0A1Y1RSW2"/>
<evidence type="ECO:0000256" key="2">
    <source>
        <dbReference type="SAM" id="Phobius"/>
    </source>
</evidence>
<gene>
    <name evidence="3" type="ORF">B4O97_18800</name>
</gene>